<proteinExistence type="predicted"/>
<comment type="caution">
    <text evidence="1">The sequence shown here is derived from an EMBL/GenBank/DDBJ whole genome shotgun (WGS) entry which is preliminary data.</text>
</comment>
<sequence>MSDRLTQLQVCLDQLVEQFNATVNYVNTNCENALLDDDPMSVSNLAAAAPLPGQQQQATPAGSNRQTNAANSVSNQPTAHAEAETNFENTISELSTDLILKSRQITMLIDSLPGIGVAPETQFEMLQKLSKELQDVEKERKEKIKEKDQLLKKCEHLIVQLSNGILTTRN</sequence>
<organism evidence="1 2">
    <name type="scientific">Naganishia cerealis</name>
    <dbReference type="NCBI Taxonomy" id="610337"/>
    <lineage>
        <taxon>Eukaryota</taxon>
        <taxon>Fungi</taxon>
        <taxon>Dikarya</taxon>
        <taxon>Basidiomycota</taxon>
        <taxon>Agaricomycotina</taxon>
        <taxon>Tremellomycetes</taxon>
        <taxon>Filobasidiales</taxon>
        <taxon>Filobasidiaceae</taxon>
        <taxon>Naganishia</taxon>
    </lineage>
</organism>
<reference evidence="1" key="1">
    <citation type="submission" date="2023-04" db="EMBL/GenBank/DDBJ databases">
        <title>Draft Genome sequencing of Naganishia species isolated from polar environments using Oxford Nanopore Technology.</title>
        <authorList>
            <person name="Leo P."/>
            <person name="Venkateswaran K."/>
        </authorList>
    </citation>
    <scope>NUCLEOTIDE SEQUENCE</scope>
    <source>
        <strain evidence="1">MNA-CCFEE 5261</strain>
    </source>
</reference>
<evidence type="ECO:0000313" key="2">
    <source>
        <dbReference type="Proteomes" id="UP001241377"/>
    </source>
</evidence>
<accession>A0ACC2UWH6</accession>
<gene>
    <name evidence="1" type="primary">SRB7</name>
    <name evidence="1" type="ORF">QFC19_009426</name>
</gene>
<keyword evidence="2" id="KW-1185">Reference proteome</keyword>
<dbReference type="EMBL" id="JASBWR010000161">
    <property type="protein sequence ID" value="KAJ9090836.1"/>
    <property type="molecule type" value="Genomic_DNA"/>
</dbReference>
<name>A0ACC2UWH6_9TREE</name>
<protein>
    <submittedName>
        <fullName evidence="1">RNA polymerase II mediator complex subunit</fullName>
    </submittedName>
</protein>
<evidence type="ECO:0000313" key="1">
    <source>
        <dbReference type="EMBL" id="KAJ9090836.1"/>
    </source>
</evidence>
<dbReference type="Proteomes" id="UP001241377">
    <property type="component" value="Unassembled WGS sequence"/>
</dbReference>